<reference evidence="2" key="1">
    <citation type="submission" date="2022-11" db="UniProtKB">
        <authorList>
            <consortium name="WormBaseParasite"/>
        </authorList>
    </citation>
    <scope>IDENTIFICATION</scope>
</reference>
<sequence length="153" mass="17831">MVELILLLMFFLPTFVGITASYITRSSVDTWYPKLKKPPICPPKIAFPVVWTILFLLMGVSGYKIWSITDGHAHPAKTLFFVQLFFNFMWSMFFFYFRGIKLAFVDIIALDISVFLWIQASYSLQPWIGLLQVPYFLWISFATILNGSFIYLN</sequence>
<accession>A0AC35GR22</accession>
<protein>
    <submittedName>
        <fullName evidence="2">Uncharacterized protein</fullName>
    </submittedName>
</protein>
<evidence type="ECO:0000313" key="2">
    <source>
        <dbReference type="WBParaSite" id="PS1159_v2.g7768.t1"/>
    </source>
</evidence>
<organism evidence="1 2">
    <name type="scientific">Panagrolaimus sp. PS1159</name>
    <dbReference type="NCBI Taxonomy" id="55785"/>
    <lineage>
        <taxon>Eukaryota</taxon>
        <taxon>Metazoa</taxon>
        <taxon>Ecdysozoa</taxon>
        <taxon>Nematoda</taxon>
        <taxon>Chromadorea</taxon>
        <taxon>Rhabditida</taxon>
        <taxon>Tylenchina</taxon>
        <taxon>Panagrolaimomorpha</taxon>
        <taxon>Panagrolaimoidea</taxon>
        <taxon>Panagrolaimidae</taxon>
        <taxon>Panagrolaimus</taxon>
    </lineage>
</organism>
<name>A0AC35GR22_9BILA</name>
<dbReference type="WBParaSite" id="PS1159_v2.g7768.t1">
    <property type="protein sequence ID" value="PS1159_v2.g7768.t1"/>
    <property type="gene ID" value="PS1159_v2.g7768"/>
</dbReference>
<proteinExistence type="predicted"/>
<dbReference type="Proteomes" id="UP000887580">
    <property type="component" value="Unplaced"/>
</dbReference>
<evidence type="ECO:0000313" key="1">
    <source>
        <dbReference type="Proteomes" id="UP000887580"/>
    </source>
</evidence>